<accession>A0A7V5U352</accession>
<dbReference type="InterPro" id="IPR006073">
    <property type="entry name" value="GTP-bd"/>
</dbReference>
<reference evidence="4" key="1">
    <citation type="journal article" date="2020" name="mSystems">
        <title>Genome- and Community-Level Interaction Insights into Carbon Utilization and Element Cycling Functions of Hydrothermarchaeota in Hydrothermal Sediment.</title>
        <authorList>
            <person name="Zhou Z."/>
            <person name="Liu Y."/>
            <person name="Xu W."/>
            <person name="Pan J."/>
            <person name="Luo Z.H."/>
            <person name="Li M."/>
        </authorList>
    </citation>
    <scope>NUCLEOTIDE SEQUENCE [LARGE SCALE GENOMIC DNA]</scope>
    <source>
        <strain evidence="4">HyVt-533</strain>
    </source>
</reference>
<dbReference type="FunFam" id="3.10.20.30:FF:000001">
    <property type="entry name" value="Ribosome-binding ATPase YchF"/>
    <property type="match status" value="1"/>
</dbReference>
<comment type="caution">
    <text evidence="4">The sequence shown here is derived from an EMBL/GenBank/DDBJ whole genome shotgun (WGS) entry which is preliminary data.</text>
</comment>
<dbReference type="Proteomes" id="UP000886101">
    <property type="component" value="Unassembled WGS sequence"/>
</dbReference>
<protein>
    <submittedName>
        <fullName evidence="4">Redox-regulated ATPase YchF</fullName>
    </submittedName>
</protein>
<dbReference type="GO" id="GO:0005525">
    <property type="term" value="F:GTP binding"/>
    <property type="evidence" value="ECO:0007669"/>
    <property type="project" value="InterPro"/>
</dbReference>
<dbReference type="CDD" id="cd04867">
    <property type="entry name" value="TGS_YchF_OLA1"/>
    <property type="match status" value="1"/>
</dbReference>
<evidence type="ECO:0000256" key="2">
    <source>
        <dbReference type="ARBA" id="ARBA00022840"/>
    </source>
</evidence>
<keyword evidence="1" id="KW-0547">Nucleotide-binding</keyword>
<dbReference type="InterPro" id="IPR004095">
    <property type="entry name" value="TGS"/>
</dbReference>
<sequence length="344" mass="38352">MKIGIIGLPQAGKTTIFRAAAGKYAGHQEEKGGIARAVVKVPEERLEVLQQIFASARLTPATVQYLDLSFDLREREGRSKELERLLNELKPADALIMVIRNFELAGLPPSPQEDLEQLHQEMILADLAIVERRLERLEKEARKGGQVDPKELEELREAKSLLEEGRPLRVSPSLRKSPRLKGYAFLSIKPLLVVLNLGEEDEPQPLKLPEQAELVAIKGRLEADLAELPEEEARVFREEYGLSQPALPLLIKKSFAILDLICFFTGGPKEVRAWPVPRGTTAQKAAGVIHSDMERGFIRAEVIPFEELAALGSYQAAQKAGKVRLEGKDYVVQDGDVIIFRFSV</sequence>
<dbReference type="Gene3D" id="3.40.50.300">
    <property type="entry name" value="P-loop containing nucleotide triphosphate hydrolases"/>
    <property type="match status" value="1"/>
</dbReference>
<gene>
    <name evidence="4" type="primary">ychF</name>
    <name evidence="4" type="ORF">ENJ96_08255</name>
</gene>
<evidence type="ECO:0000313" key="4">
    <source>
        <dbReference type="EMBL" id="HHI97832.1"/>
    </source>
</evidence>
<dbReference type="InterPro" id="IPR012675">
    <property type="entry name" value="Beta-grasp_dom_sf"/>
</dbReference>
<feature type="domain" description="TGS" evidence="3">
    <location>
        <begin position="259"/>
        <end position="342"/>
    </location>
</feature>
<organism evidence="4">
    <name type="scientific">Thermodesulfatator atlanticus</name>
    <dbReference type="NCBI Taxonomy" id="501497"/>
    <lineage>
        <taxon>Bacteria</taxon>
        <taxon>Pseudomonadati</taxon>
        <taxon>Thermodesulfobacteriota</taxon>
        <taxon>Thermodesulfobacteria</taxon>
        <taxon>Thermodesulfobacteriales</taxon>
        <taxon>Thermodesulfatatoraceae</taxon>
        <taxon>Thermodesulfatator</taxon>
    </lineage>
</organism>
<dbReference type="PRINTS" id="PR00326">
    <property type="entry name" value="GTP1OBG"/>
</dbReference>
<dbReference type="GO" id="GO:0005737">
    <property type="term" value="C:cytoplasm"/>
    <property type="evidence" value="ECO:0007669"/>
    <property type="project" value="TreeGrafter"/>
</dbReference>
<dbReference type="PROSITE" id="PS51880">
    <property type="entry name" value="TGS"/>
    <property type="match status" value="1"/>
</dbReference>
<dbReference type="InterPro" id="IPR023192">
    <property type="entry name" value="TGS-like_dom_sf"/>
</dbReference>
<dbReference type="Gene3D" id="1.10.150.300">
    <property type="entry name" value="TGS-like domain"/>
    <property type="match status" value="1"/>
</dbReference>
<dbReference type="GO" id="GO:0016887">
    <property type="term" value="F:ATP hydrolysis activity"/>
    <property type="evidence" value="ECO:0007669"/>
    <property type="project" value="TreeGrafter"/>
</dbReference>
<dbReference type="AlphaFoldDB" id="A0A7V5U352"/>
<name>A0A7V5U352_9BACT</name>
<dbReference type="SUPFAM" id="SSF81271">
    <property type="entry name" value="TGS-like"/>
    <property type="match status" value="1"/>
</dbReference>
<dbReference type="GO" id="GO:0005524">
    <property type="term" value="F:ATP binding"/>
    <property type="evidence" value="ECO:0007669"/>
    <property type="project" value="UniProtKB-KW"/>
</dbReference>
<dbReference type="SUPFAM" id="SSF52540">
    <property type="entry name" value="P-loop containing nucleoside triphosphate hydrolases"/>
    <property type="match status" value="1"/>
</dbReference>
<dbReference type="InterPro" id="IPR012676">
    <property type="entry name" value="TGS-like"/>
</dbReference>
<dbReference type="EMBL" id="DROK01000244">
    <property type="protein sequence ID" value="HHI97832.1"/>
    <property type="molecule type" value="Genomic_DNA"/>
</dbReference>
<dbReference type="PANTHER" id="PTHR23305:SF18">
    <property type="entry name" value="OBG-TYPE G DOMAIN-CONTAINING PROTEIN"/>
    <property type="match status" value="1"/>
</dbReference>
<keyword evidence="2" id="KW-0067">ATP-binding</keyword>
<dbReference type="Gene3D" id="3.10.20.30">
    <property type="match status" value="1"/>
</dbReference>
<evidence type="ECO:0000259" key="3">
    <source>
        <dbReference type="PROSITE" id="PS51880"/>
    </source>
</evidence>
<dbReference type="InterPro" id="IPR013029">
    <property type="entry name" value="YchF_C"/>
</dbReference>
<proteinExistence type="predicted"/>
<evidence type="ECO:0000256" key="1">
    <source>
        <dbReference type="ARBA" id="ARBA00022741"/>
    </source>
</evidence>
<dbReference type="PANTHER" id="PTHR23305">
    <property type="entry name" value="OBG GTPASE FAMILY"/>
    <property type="match status" value="1"/>
</dbReference>
<dbReference type="Pfam" id="PF06071">
    <property type="entry name" value="YchF-GTPase_C"/>
    <property type="match status" value="1"/>
</dbReference>
<dbReference type="InterPro" id="IPR027417">
    <property type="entry name" value="P-loop_NTPase"/>
</dbReference>